<sequence>MTFKWVCMGLFCLILVCGAVYADDRNDATKYTIAVQEEKNNTPAWNNNQEDFIFANKGFVATDNPLIIPSPYPGITAWDMEAYKAIANGTRPDTINPLLYRQFMLNNINGLFNVTDDIYQVRGYDVTSMSFIKGNTGWIIVDPMISVETAKAAMDLVNKTLGHYPVKAVIYSHPHADHYQGVKGVVSAEQVANGDVQIIAPEHFMDHALSENVYAGNAMQRRATYQYGIQLPKDAKGNIDIGLGKSPSVGTASLISPTLDITHTGQKVSIDGVNMEFHLSEDTEAPVELDIWFPQKNALLVSEDCTATFHNLLTLRGAQVRDSLAWARSLDEVRQLYGDKAEVMFSSHHWPRFGNDKVIEILENQRDLYKYVNDQTLNLINKGYTMDEISNMIQPPDSLREFWYTYGFYGQMYMGVKATYQKYLGFYDANPINLNRLPPEEYAEEITQYMGGADAAMGHLQQDYDVGKYELVASIANYLVFADPTNMKAREMEAAALEQLGYQEVSGTARNAYLSGAQDLRRTTPIKEISGISPDIMAAMSVSQLLDYISVRVNGEKAKDEDYQINLKLSDTGDKALIQVKNEVLEYWVDTSSPTADVTVEMPRKTLEQLALDPSVTPADVTTTGDADVFDRFVSMLDVFDPGFNIVTP</sequence>
<dbReference type="Pfam" id="PF00753">
    <property type="entry name" value="Lactamase_B"/>
    <property type="match status" value="1"/>
</dbReference>
<dbReference type="CDD" id="cd07710">
    <property type="entry name" value="arylsulfatase_Sdsa1-like_MBL-fold"/>
    <property type="match status" value="1"/>
</dbReference>
<dbReference type="Gene3D" id="3.30.1050.10">
    <property type="entry name" value="SCP2 sterol-binding domain"/>
    <property type="match status" value="1"/>
</dbReference>
<dbReference type="InterPro" id="IPR029229">
    <property type="entry name" value="Alkyl_sulf_C"/>
</dbReference>
<proteinExistence type="inferred from homology"/>
<dbReference type="InterPro" id="IPR001279">
    <property type="entry name" value="Metallo-B-lactamas"/>
</dbReference>
<evidence type="ECO:0000256" key="3">
    <source>
        <dbReference type="ARBA" id="ARBA00022833"/>
    </source>
</evidence>
<dbReference type="InterPro" id="IPR029228">
    <property type="entry name" value="Alkyl_sulf_dimr"/>
</dbReference>
<evidence type="ECO:0000313" key="6">
    <source>
        <dbReference type="EMBL" id="PWR72874.1"/>
    </source>
</evidence>
<dbReference type="SUPFAM" id="SSF55718">
    <property type="entry name" value="SCP-like"/>
    <property type="match status" value="1"/>
</dbReference>
<feature type="domain" description="Metallo-beta-lactamase" evidence="5">
    <location>
        <begin position="126"/>
        <end position="348"/>
    </location>
</feature>
<dbReference type="EMBL" id="QGMY01000006">
    <property type="protein sequence ID" value="PWR72874.1"/>
    <property type="molecule type" value="Genomic_DNA"/>
</dbReference>
<dbReference type="InterPro" id="IPR044097">
    <property type="entry name" value="Bds1/SdsA1_MBL-fold"/>
</dbReference>
<evidence type="ECO:0000256" key="4">
    <source>
        <dbReference type="ARBA" id="ARBA00033751"/>
    </source>
</evidence>
<dbReference type="GO" id="GO:0046872">
    <property type="term" value="F:metal ion binding"/>
    <property type="evidence" value="ECO:0007669"/>
    <property type="project" value="UniProtKB-KW"/>
</dbReference>
<keyword evidence="7" id="KW-1185">Reference proteome</keyword>
<dbReference type="FunFam" id="3.60.15.30:FF:000001">
    <property type="entry name" value="Alkyl/aryl-sulfatase BDS1"/>
    <property type="match status" value="1"/>
</dbReference>
<dbReference type="InterPro" id="IPR036527">
    <property type="entry name" value="SCP2_sterol-bd_dom_sf"/>
</dbReference>
<dbReference type="GO" id="GO:0018741">
    <property type="term" value="F:linear primary-alkylsulfatase activity"/>
    <property type="evidence" value="ECO:0007669"/>
    <property type="project" value="InterPro"/>
</dbReference>
<protein>
    <submittedName>
        <fullName evidence="6">MBL fold metallo-hydrolase</fullName>
    </submittedName>
</protein>
<organism evidence="6 7">
    <name type="scientific">Methanospirillum lacunae</name>
    <dbReference type="NCBI Taxonomy" id="668570"/>
    <lineage>
        <taxon>Archaea</taxon>
        <taxon>Methanobacteriati</taxon>
        <taxon>Methanobacteriota</taxon>
        <taxon>Stenosarchaea group</taxon>
        <taxon>Methanomicrobia</taxon>
        <taxon>Methanomicrobiales</taxon>
        <taxon>Methanospirillaceae</taxon>
        <taxon>Methanospirillum</taxon>
    </lineage>
</organism>
<dbReference type="Gene3D" id="3.60.15.30">
    <property type="entry name" value="Metallo-beta-lactamase domain"/>
    <property type="match status" value="1"/>
</dbReference>
<dbReference type="Pfam" id="PF14863">
    <property type="entry name" value="Alkyl_sulf_dimr"/>
    <property type="match status" value="1"/>
</dbReference>
<dbReference type="Pfam" id="PF14864">
    <property type="entry name" value="Alkyl_sulf_C"/>
    <property type="match status" value="1"/>
</dbReference>
<dbReference type="InterPro" id="IPR036866">
    <property type="entry name" value="RibonucZ/Hydroxyglut_hydro"/>
</dbReference>
<dbReference type="SUPFAM" id="SSF56281">
    <property type="entry name" value="Metallo-hydrolase/oxidoreductase"/>
    <property type="match status" value="1"/>
</dbReference>
<dbReference type="InterPro" id="IPR038536">
    <property type="entry name" value="Alkyl/aryl-sulf_dimr_sf"/>
</dbReference>
<evidence type="ECO:0000313" key="7">
    <source>
        <dbReference type="Proteomes" id="UP000245657"/>
    </source>
</evidence>
<reference evidence="6 7" key="1">
    <citation type="submission" date="2018-05" db="EMBL/GenBank/DDBJ databases">
        <title>Draft genome of Methanospirillum lacunae Ki8-1.</title>
        <authorList>
            <person name="Dueholm M.S."/>
            <person name="Nielsen P.H."/>
            <person name="Bakmann L.F."/>
            <person name="Otzen D.E."/>
        </authorList>
    </citation>
    <scope>NUCLEOTIDE SEQUENCE [LARGE SCALE GENOMIC DNA]</scope>
    <source>
        <strain evidence="6 7">Ki8-1</strain>
    </source>
</reference>
<dbReference type="PANTHER" id="PTHR43223">
    <property type="entry name" value="ALKYL/ARYL-SULFATASE"/>
    <property type="match status" value="1"/>
</dbReference>
<dbReference type="PANTHER" id="PTHR43223:SF1">
    <property type="entry name" value="ALKYL_ARYL-SULFATASE BDS1"/>
    <property type="match status" value="1"/>
</dbReference>
<comment type="caution">
    <text evidence="6">The sequence shown here is derived from an EMBL/GenBank/DDBJ whole genome shotgun (WGS) entry which is preliminary data.</text>
</comment>
<dbReference type="AlphaFoldDB" id="A0A2V2MXL2"/>
<evidence type="ECO:0000256" key="1">
    <source>
        <dbReference type="ARBA" id="ARBA00022723"/>
    </source>
</evidence>
<evidence type="ECO:0000256" key="2">
    <source>
        <dbReference type="ARBA" id="ARBA00022801"/>
    </source>
</evidence>
<name>A0A2V2MXL2_9EURY</name>
<dbReference type="SMART" id="SM00849">
    <property type="entry name" value="Lactamase_B"/>
    <property type="match status" value="1"/>
</dbReference>
<keyword evidence="2 6" id="KW-0378">Hydrolase</keyword>
<accession>A0A2V2MXL2</accession>
<dbReference type="Proteomes" id="UP000245657">
    <property type="component" value="Unassembled WGS sequence"/>
</dbReference>
<dbReference type="GO" id="GO:0046983">
    <property type="term" value="F:protein dimerization activity"/>
    <property type="evidence" value="ECO:0007669"/>
    <property type="project" value="InterPro"/>
</dbReference>
<dbReference type="OrthoDB" id="114684at2157"/>
<gene>
    <name evidence="6" type="ORF">DK846_06020</name>
</gene>
<comment type="similarity">
    <text evidence="4">Belongs to the metallo-beta-lactamase superfamily. Type III sulfatase family.</text>
</comment>
<keyword evidence="1" id="KW-0479">Metal-binding</keyword>
<dbReference type="Gene3D" id="1.25.40.880">
    <property type="entry name" value="Alkyl sulfatase, dimerisation domain"/>
    <property type="match status" value="1"/>
</dbReference>
<evidence type="ECO:0000259" key="5">
    <source>
        <dbReference type="SMART" id="SM00849"/>
    </source>
</evidence>
<keyword evidence="3" id="KW-0862">Zinc</keyword>
<dbReference type="GO" id="GO:0018909">
    <property type="term" value="P:dodecyl sulfate metabolic process"/>
    <property type="evidence" value="ECO:0007669"/>
    <property type="project" value="InterPro"/>
</dbReference>
<dbReference type="InterPro" id="IPR052195">
    <property type="entry name" value="Bact_Alkyl/Aryl-Sulfatase"/>
</dbReference>